<reference evidence="2" key="1">
    <citation type="submission" date="2021-02" db="EMBL/GenBank/DDBJ databases">
        <authorList>
            <person name="Palmer J.M."/>
        </authorList>
    </citation>
    <scope>NUCLEOTIDE SEQUENCE</scope>
    <source>
        <strain evidence="2">SCRP734</strain>
    </source>
</reference>
<evidence type="ECO:0000313" key="3">
    <source>
        <dbReference type="Proteomes" id="UP000694044"/>
    </source>
</evidence>
<evidence type="ECO:0000313" key="2">
    <source>
        <dbReference type="EMBL" id="KAG7390880.1"/>
    </source>
</evidence>
<gene>
    <name evidence="2" type="ORF">PHYPSEUDO_006364</name>
</gene>
<evidence type="ECO:0000256" key="1">
    <source>
        <dbReference type="SAM" id="MobiDB-lite"/>
    </source>
</evidence>
<sequence length="114" mass="11954">MNIAGACGTARPAATDTGRERGERPDLRSDVSNDVESAGECDSAEDSSSAASTASMKSRSAPAHSPCSVTGPSDENQPLTLAPPPVQKEFASWEALDLYLQEYTKATHQVIMVA</sequence>
<protein>
    <submittedName>
        <fullName evidence="2">Uncharacterized protein</fullName>
    </submittedName>
</protein>
<organism evidence="2 3">
    <name type="scientific">Phytophthora pseudosyringae</name>
    <dbReference type="NCBI Taxonomy" id="221518"/>
    <lineage>
        <taxon>Eukaryota</taxon>
        <taxon>Sar</taxon>
        <taxon>Stramenopiles</taxon>
        <taxon>Oomycota</taxon>
        <taxon>Peronosporomycetes</taxon>
        <taxon>Peronosporales</taxon>
        <taxon>Peronosporaceae</taxon>
        <taxon>Phytophthora</taxon>
    </lineage>
</organism>
<dbReference type="EMBL" id="JAGDFM010000026">
    <property type="protein sequence ID" value="KAG7390880.1"/>
    <property type="molecule type" value="Genomic_DNA"/>
</dbReference>
<dbReference type="Proteomes" id="UP000694044">
    <property type="component" value="Unassembled WGS sequence"/>
</dbReference>
<feature type="compositionally biased region" description="Low complexity" evidence="1">
    <location>
        <begin position="46"/>
        <end position="61"/>
    </location>
</feature>
<feature type="compositionally biased region" description="Basic and acidic residues" evidence="1">
    <location>
        <begin position="17"/>
        <end position="31"/>
    </location>
</feature>
<comment type="caution">
    <text evidence="2">The sequence shown here is derived from an EMBL/GenBank/DDBJ whole genome shotgun (WGS) entry which is preliminary data.</text>
</comment>
<feature type="region of interest" description="Disordered" evidence="1">
    <location>
        <begin position="1"/>
        <end position="85"/>
    </location>
</feature>
<accession>A0A8T1WFC3</accession>
<feature type="compositionally biased region" description="Polar residues" evidence="1">
    <location>
        <begin position="67"/>
        <end position="79"/>
    </location>
</feature>
<dbReference type="AlphaFoldDB" id="A0A8T1WFC3"/>
<name>A0A8T1WFC3_9STRA</name>
<proteinExistence type="predicted"/>
<keyword evidence="3" id="KW-1185">Reference proteome</keyword>